<protein>
    <submittedName>
        <fullName evidence="1">Uncharacterized protein</fullName>
    </submittedName>
</protein>
<keyword evidence="2" id="KW-1185">Reference proteome</keyword>
<reference evidence="1 2" key="1">
    <citation type="submission" date="2024-02" db="EMBL/GenBank/DDBJ databases">
        <title>Seven novel Bacillus-like species.</title>
        <authorList>
            <person name="Liu G."/>
        </authorList>
    </citation>
    <scope>NUCLEOTIDE SEQUENCE [LARGE SCALE GENOMIC DNA]</scope>
    <source>
        <strain evidence="1 2">FJAT-53654</strain>
    </source>
</reference>
<evidence type="ECO:0000313" key="2">
    <source>
        <dbReference type="Proteomes" id="UP001368328"/>
    </source>
</evidence>
<gene>
    <name evidence="1" type="ORF">WCV66_09640</name>
</gene>
<dbReference type="RefSeq" id="WP_338788824.1">
    <property type="nucleotide sequence ID" value="NZ_CP147403.1"/>
</dbReference>
<evidence type="ECO:0000313" key="1">
    <source>
        <dbReference type="EMBL" id="WXB90436.1"/>
    </source>
</evidence>
<dbReference type="Proteomes" id="UP001368328">
    <property type="component" value="Chromosome"/>
</dbReference>
<organism evidence="1 2">
    <name type="scientific">Metabacillus rhizosphaerae</name>
    <dbReference type="NCBI Taxonomy" id="3117747"/>
    <lineage>
        <taxon>Bacteria</taxon>
        <taxon>Bacillati</taxon>
        <taxon>Bacillota</taxon>
        <taxon>Bacilli</taxon>
        <taxon>Bacillales</taxon>
        <taxon>Bacillaceae</taxon>
        <taxon>Metabacillus</taxon>
    </lineage>
</organism>
<dbReference type="EMBL" id="CP147403">
    <property type="protein sequence ID" value="WXB90436.1"/>
    <property type="molecule type" value="Genomic_DNA"/>
</dbReference>
<sequence length="59" mass="6627">MTLNVVTHSGQDLKIEVEVYDPILLNEQLNSNEVHTVLIGNTIFSKIDIKLVVPVPQEQ</sequence>
<proteinExistence type="predicted"/>
<name>A0ABZ2MZ39_9BACI</name>
<accession>A0ABZ2MZ39</accession>